<evidence type="ECO:0000313" key="1">
    <source>
        <dbReference type="EMBL" id="MDX3039410.1"/>
    </source>
</evidence>
<dbReference type="EMBL" id="JARAWJ010000014">
    <property type="protein sequence ID" value="MDX3039410.1"/>
    <property type="molecule type" value="Genomic_DNA"/>
</dbReference>
<name>A0ABU4MST5_9ACTN</name>
<dbReference type="RefSeq" id="WP_193382621.1">
    <property type="nucleotide sequence ID" value="NZ_JABXWF010000011.1"/>
</dbReference>
<dbReference type="Proteomes" id="UP001282474">
    <property type="component" value="Unassembled WGS sequence"/>
</dbReference>
<reference evidence="1 2" key="1">
    <citation type="journal article" date="2023" name="Microb. Genom.">
        <title>Mesoterricola silvestris gen. nov., sp. nov., Mesoterricola sediminis sp. nov., Geothrix oryzae sp. nov., Geothrix edaphica sp. nov., Geothrix rubra sp. nov., and Geothrix limicola sp. nov., six novel members of Acidobacteriota isolated from soils.</title>
        <authorList>
            <person name="Weisberg A.J."/>
            <person name="Pearce E."/>
            <person name="Kramer C.G."/>
            <person name="Chang J.H."/>
            <person name="Clarke C.R."/>
        </authorList>
    </citation>
    <scope>NUCLEOTIDE SEQUENCE [LARGE SCALE GENOMIC DNA]</scope>
    <source>
        <strain evidence="1 2">NE20-4-1</strain>
    </source>
</reference>
<protein>
    <submittedName>
        <fullName evidence="1">Uncharacterized protein</fullName>
    </submittedName>
</protein>
<gene>
    <name evidence="1" type="ORF">PV383_19830</name>
</gene>
<keyword evidence="2" id="KW-1185">Reference proteome</keyword>
<sequence length="75" mass="8007">MSARITLHCDTQWQYGGCPKQLLTDADTVDEARAAARAQGWITHSNGRDMCASCSGRGPQPAGSVVAVLHPERTP</sequence>
<evidence type="ECO:0000313" key="2">
    <source>
        <dbReference type="Proteomes" id="UP001282474"/>
    </source>
</evidence>
<accession>A0ABU4MST5</accession>
<organism evidence="1 2">
    <name type="scientific">Streptomyces caniscabiei</name>
    <dbReference type="NCBI Taxonomy" id="2746961"/>
    <lineage>
        <taxon>Bacteria</taxon>
        <taxon>Bacillati</taxon>
        <taxon>Actinomycetota</taxon>
        <taxon>Actinomycetes</taxon>
        <taxon>Kitasatosporales</taxon>
        <taxon>Streptomycetaceae</taxon>
        <taxon>Streptomyces</taxon>
    </lineage>
</organism>
<proteinExistence type="predicted"/>
<comment type="caution">
    <text evidence="1">The sequence shown here is derived from an EMBL/GenBank/DDBJ whole genome shotgun (WGS) entry which is preliminary data.</text>
</comment>